<comment type="similarity">
    <text evidence="2">Belongs to the histidine acid phosphatase family.</text>
</comment>
<dbReference type="AlphaFoldDB" id="A0A914CWU4"/>
<evidence type="ECO:0000256" key="5">
    <source>
        <dbReference type="ARBA" id="ARBA00022801"/>
    </source>
</evidence>
<keyword evidence="5" id="KW-0378">Hydrolase</keyword>
<dbReference type="InterPro" id="IPR029033">
    <property type="entry name" value="His_PPase_superfam"/>
</dbReference>
<dbReference type="PANTHER" id="PTHR11567:SF211">
    <property type="entry name" value="PROSTATIC ACID PHOSPHATASE"/>
    <property type="match status" value="1"/>
</dbReference>
<sequence length="421" mass="47549">VWRHGDRSPSGTFPTDPNQVATWHQGWGQLSALGMKQHVRLGQTLRQRYIVDNPGNLNLSPSYTNYEIYIRSTDVARTLISAMSNMIGFYGAANVTAGLDYPDMPGEWPGKFVPIPVHTVDDTYDYIGDTDPTCPRLDQVWELVKQTPEWQNLTQENQPLFDALSPITGWNVTLDNLGNIFDAMYIESLYNLTNNSIYHELNKYLDAINKTYDQTETYYVGLDLEPYKGVDFSIELPTLRGGSLLWAIIGNMRGKYDCYTKKVTDPNACQHWADPFKYYAWSLHDSNLSSLFATLGFKRSNYNEDGDPQYSSCVTFELWVKDDNSSYIRAYYLPLTNTSDHLIEEVTTEITGCENGCTLDQFEQRSQPFKPNGDGNTAALCNTNLFNDTSSPTSPTKAVSSLSSNQLLISIGLLVYVFKNL</sequence>
<comment type="catalytic activity">
    <reaction evidence="1">
        <text>a phosphate monoester + H2O = an alcohol + phosphate</text>
        <dbReference type="Rhea" id="RHEA:15017"/>
        <dbReference type="ChEBI" id="CHEBI:15377"/>
        <dbReference type="ChEBI" id="CHEBI:30879"/>
        <dbReference type="ChEBI" id="CHEBI:43474"/>
        <dbReference type="ChEBI" id="CHEBI:67140"/>
        <dbReference type="EC" id="3.1.3.2"/>
    </reaction>
</comment>
<keyword evidence="4" id="KW-0732">Signal</keyword>
<evidence type="ECO:0000256" key="4">
    <source>
        <dbReference type="ARBA" id="ARBA00022729"/>
    </source>
</evidence>
<dbReference type="GO" id="GO:0003993">
    <property type="term" value="F:acid phosphatase activity"/>
    <property type="evidence" value="ECO:0007669"/>
    <property type="project" value="UniProtKB-EC"/>
</dbReference>
<evidence type="ECO:0000256" key="1">
    <source>
        <dbReference type="ARBA" id="ARBA00000032"/>
    </source>
</evidence>
<dbReference type="Pfam" id="PF00328">
    <property type="entry name" value="His_Phos_2"/>
    <property type="match status" value="1"/>
</dbReference>
<proteinExistence type="inferred from homology"/>
<organism evidence="8 9">
    <name type="scientific">Acrobeloides nanus</name>
    <dbReference type="NCBI Taxonomy" id="290746"/>
    <lineage>
        <taxon>Eukaryota</taxon>
        <taxon>Metazoa</taxon>
        <taxon>Ecdysozoa</taxon>
        <taxon>Nematoda</taxon>
        <taxon>Chromadorea</taxon>
        <taxon>Rhabditida</taxon>
        <taxon>Tylenchina</taxon>
        <taxon>Cephalobomorpha</taxon>
        <taxon>Cephaloboidea</taxon>
        <taxon>Cephalobidae</taxon>
        <taxon>Acrobeloides</taxon>
    </lineage>
</organism>
<evidence type="ECO:0000313" key="9">
    <source>
        <dbReference type="WBParaSite" id="ACRNAN_scaffold15297.g29191.t1"/>
    </source>
</evidence>
<evidence type="ECO:0000313" key="8">
    <source>
        <dbReference type="Proteomes" id="UP000887540"/>
    </source>
</evidence>
<evidence type="ECO:0000256" key="6">
    <source>
        <dbReference type="ARBA" id="ARBA00023157"/>
    </source>
</evidence>
<dbReference type="Proteomes" id="UP000887540">
    <property type="component" value="Unplaced"/>
</dbReference>
<dbReference type="CDD" id="cd07061">
    <property type="entry name" value="HP_HAP_like"/>
    <property type="match status" value="1"/>
</dbReference>
<dbReference type="InterPro" id="IPR000560">
    <property type="entry name" value="His_Pase_clade-2"/>
</dbReference>
<evidence type="ECO:0000256" key="3">
    <source>
        <dbReference type="ARBA" id="ARBA00012646"/>
    </source>
</evidence>
<dbReference type="SUPFAM" id="SSF53254">
    <property type="entry name" value="Phosphoglycerate mutase-like"/>
    <property type="match status" value="1"/>
</dbReference>
<keyword evidence="6" id="KW-1015">Disulfide bond</keyword>
<evidence type="ECO:0000256" key="7">
    <source>
        <dbReference type="ARBA" id="ARBA00023180"/>
    </source>
</evidence>
<dbReference type="Gene3D" id="3.40.50.1240">
    <property type="entry name" value="Phosphoglycerate mutase-like"/>
    <property type="match status" value="1"/>
</dbReference>
<dbReference type="PANTHER" id="PTHR11567">
    <property type="entry name" value="ACID PHOSPHATASE-RELATED"/>
    <property type="match status" value="1"/>
</dbReference>
<name>A0A914CWU4_9BILA</name>
<dbReference type="InterPro" id="IPR050645">
    <property type="entry name" value="Histidine_acid_phosphatase"/>
</dbReference>
<accession>A0A914CWU4</accession>
<reference evidence="9" key="1">
    <citation type="submission" date="2022-11" db="UniProtKB">
        <authorList>
            <consortium name="WormBaseParasite"/>
        </authorList>
    </citation>
    <scope>IDENTIFICATION</scope>
</reference>
<keyword evidence="8" id="KW-1185">Reference proteome</keyword>
<evidence type="ECO:0000256" key="2">
    <source>
        <dbReference type="ARBA" id="ARBA00005375"/>
    </source>
</evidence>
<dbReference type="WBParaSite" id="ACRNAN_scaffold15297.g29191.t1">
    <property type="protein sequence ID" value="ACRNAN_scaffold15297.g29191.t1"/>
    <property type="gene ID" value="ACRNAN_scaffold15297.g29191"/>
</dbReference>
<keyword evidence="7" id="KW-0325">Glycoprotein</keyword>
<dbReference type="EC" id="3.1.3.2" evidence="3"/>
<protein>
    <recommendedName>
        <fullName evidence="3">acid phosphatase</fullName>
        <ecNumber evidence="3">3.1.3.2</ecNumber>
    </recommendedName>
</protein>